<organism evidence="1 2">
    <name type="scientific">Brachionus plicatilis</name>
    <name type="common">Marine rotifer</name>
    <name type="synonym">Brachionus muelleri</name>
    <dbReference type="NCBI Taxonomy" id="10195"/>
    <lineage>
        <taxon>Eukaryota</taxon>
        <taxon>Metazoa</taxon>
        <taxon>Spiralia</taxon>
        <taxon>Gnathifera</taxon>
        <taxon>Rotifera</taxon>
        <taxon>Eurotatoria</taxon>
        <taxon>Monogononta</taxon>
        <taxon>Pseudotrocha</taxon>
        <taxon>Ploima</taxon>
        <taxon>Brachionidae</taxon>
        <taxon>Brachionus</taxon>
    </lineage>
</organism>
<dbReference type="EMBL" id="REGN01005163">
    <property type="protein sequence ID" value="RNA14520.1"/>
    <property type="molecule type" value="Genomic_DNA"/>
</dbReference>
<accession>A0A3M7QT40</accession>
<evidence type="ECO:0000313" key="2">
    <source>
        <dbReference type="Proteomes" id="UP000276133"/>
    </source>
</evidence>
<dbReference type="Proteomes" id="UP000276133">
    <property type="component" value="Unassembled WGS sequence"/>
</dbReference>
<reference evidence="1 2" key="1">
    <citation type="journal article" date="2018" name="Sci. Rep.">
        <title>Genomic signatures of local adaptation to the degree of environmental predictability in rotifers.</title>
        <authorList>
            <person name="Franch-Gras L."/>
            <person name="Hahn C."/>
            <person name="Garcia-Roger E.M."/>
            <person name="Carmona M.J."/>
            <person name="Serra M."/>
            <person name="Gomez A."/>
        </authorList>
    </citation>
    <scope>NUCLEOTIDE SEQUENCE [LARGE SCALE GENOMIC DNA]</scope>
    <source>
        <strain evidence="1">HYR1</strain>
    </source>
</reference>
<gene>
    <name evidence="1" type="ORF">BpHYR1_043993</name>
</gene>
<dbReference type="OrthoDB" id="338531at2759"/>
<dbReference type="AlphaFoldDB" id="A0A3M7QT40"/>
<evidence type="ECO:0000313" key="1">
    <source>
        <dbReference type="EMBL" id="RNA14520.1"/>
    </source>
</evidence>
<keyword evidence="2" id="KW-1185">Reference proteome</keyword>
<proteinExistence type="predicted"/>
<sequence length="273" mass="31502">MAHLHTPPPSNDSSSPGSLSPGHWLADCCLLAHKDYFNVDAYHSKIIERCLLTQHEIKYLKHKLHQFKAEHKKLGHLFKSCKCELDKKHGHVTELATSNASLKSQLGLFKSLVHSCLLSPLSVYQSQSPTGAAQYQMGYAPPAHSYHQYSGQSPPQQQHYYLMDSASVYNQQIQLQLQQQQNQYPGQYYANSVYVQQQQQYAANGEIRTIKLKKIKFRLLDYSVIFDVKDFFSTFLTECHQKLTKIDKVYDFGRQVNDGFEFVYRLFNQNKTD</sequence>
<protein>
    <submittedName>
        <fullName evidence="1">Uncharacterized protein</fullName>
    </submittedName>
</protein>
<name>A0A3M7QT40_BRAPC</name>
<comment type="caution">
    <text evidence="1">The sequence shown here is derived from an EMBL/GenBank/DDBJ whole genome shotgun (WGS) entry which is preliminary data.</text>
</comment>